<organism evidence="2 3">
    <name type="scientific">Pseudonocardia ailaonensis</name>
    <dbReference type="NCBI Taxonomy" id="367279"/>
    <lineage>
        <taxon>Bacteria</taxon>
        <taxon>Bacillati</taxon>
        <taxon>Actinomycetota</taxon>
        <taxon>Actinomycetes</taxon>
        <taxon>Pseudonocardiales</taxon>
        <taxon>Pseudonocardiaceae</taxon>
        <taxon>Pseudonocardia</taxon>
    </lineage>
</organism>
<dbReference type="InterPro" id="IPR012340">
    <property type="entry name" value="NA-bd_OB-fold"/>
</dbReference>
<evidence type="ECO:0000313" key="3">
    <source>
        <dbReference type="Proteomes" id="UP001500449"/>
    </source>
</evidence>
<evidence type="ECO:0000313" key="2">
    <source>
        <dbReference type="EMBL" id="GAA1835261.1"/>
    </source>
</evidence>
<proteinExistence type="predicted"/>
<dbReference type="Proteomes" id="UP001500449">
    <property type="component" value="Unassembled WGS sequence"/>
</dbReference>
<comment type="caution">
    <text evidence="2">The sequence shown here is derived from an EMBL/GenBank/DDBJ whole genome shotgun (WGS) entry which is preliminary data.</text>
</comment>
<dbReference type="PANTHER" id="PTHR34075:SF5">
    <property type="entry name" value="BLR3430 PROTEIN"/>
    <property type="match status" value="1"/>
</dbReference>
<keyword evidence="3" id="KW-1185">Reference proteome</keyword>
<dbReference type="EMBL" id="BAAAQK010000003">
    <property type="protein sequence ID" value="GAA1835261.1"/>
    <property type="molecule type" value="Genomic_DNA"/>
</dbReference>
<sequence>MDKRRFAVLSDLTVSRLTNAVKRSRPGRPVALIPDLLFGFMSGVTSADPRPRVVAGEGGGRVAGRRCTACGEVCAFAWPACPECGGAVEPAEFGPLGTVWSATVVRIPVPGRTPPYGLAYVDLDDGPRVLAHTGGPVPVGARVRLVPGDGDVEVEVVP</sequence>
<accession>A0ABN2MRM8</accession>
<name>A0ABN2MRM8_9PSEU</name>
<dbReference type="PANTHER" id="PTHR34075">
    <property type="entry name" value="BLR3430 PROTEIN"/>
    <property type="match status" value="1"/>
</dbReference>
<feature type="domain" description="ChsH2 C-terminal OB-fold" evidence="1">
    <location>
        <begin position="95"/>
        <end position="146"/>
    </location>
</feature>
<gene>
    <name evidence="2" type="ORF">GCM10009836_12030</name>
</gene>
<reference evidence="2 3" key="1">
    <citation type="journal article" date="2019" name="Int. J. Syst. Evol. Microbiol.">
        <title>The Global Catalogue of Microorganisms (GCM) 10K type strain sequencing project: providing services to taxonomists for standard genome sequencing and annotation.</title>
        <authorList>
            <consortium name="The Broad Institute Genomics Platform"/>
            <consortium name="The Broad Institute Genome Sequencing Center for Infectious Disease"/>
            <person name="Wu L."/>
            <person name="Ma J."/>
        </authorList>
    </citation>
    <scope>NUCLEOTIDE SEQUENCE [LARGE SCALE GENOMIC DNA]</scope>
    <source>
        <strain evidence="2 3">JCM 16009</strain>
    </source>
</reference>
<evidence type="ECO:0000259" key="1">
    <source>
        <dbReference type="Pfam" id="PF01796"/>
    </source>
</evidence>
<dbReference type="InterPro" id="IPR002878">
    <property type="entry name" value="ChsH2_C"/>
</dbReference>
<dbReference type="InterPro" id="IPR052513">
    <property type="entry name" value="Thioester_dehydratase-like"/>
</dbReference>
<protein>
    <recommendedName>
        <fullName evidence="1">ChsH2 C-terminal OB-fold domain-containing protein</fullName>
    </recommendedName>
</protein>
<dbReference type="Pfam" id="PF01796">
    <property type="entry name" value="OB_ChsH2_C"/>
    <property type="match status" value="1"/>
</dbReference>
<dbReference type="SUPFAM" id="SSF50249">
    <property type="entry name" value="Nucleic acid-binding proteins"/>
    <property type="match status" value="1"/>
</dbReference>